<keyword evidence="1 4" id="KW-0597">Phosphoprotein</keyword>
<dbReference type="PANTHER" id="PTHR44591:SF3">
    <property type="entry name" value="RESPONSE REGULATORY DOMAIN-CONTAINING PROTEIN"/>
    <property type="match status" value="1"/>
</dbReference>
<comment type="caution">
    <text evidence="6">The sequence shown here is derived from an EMBL/GenBank/DDBJ whole genome shotgun (WGS) entry which is preliminary data.</text>
</comment>
<dbReference type="PANTHER" id="PTHR44591">
    <property type="entry name" value="STRESS RESPONSE REGULATOR PROTEIN 1"/>
    <property type="match status" value="1"/>
</dbReference>
<dbReference type="SUPFAM" id="SSF52172">
    <property type="entry name" value="CheY-like"/>
    <property type="match status" value="1"/>
</dbReference>
<evidence type="ECO:0000256" key="1">
    <source>
        <dbReference type="ARBA" id="ARBA00022553"/>
    </source>
</evidence>
<dbReference type="GO" id="GO:0000160">
    <property type="term" value="P:phosphorelay signal transduction system"/>
    <property type="evidence" value="ECO:0007669"/>
    <property type="project" value="InterPro"/>
</dbReference>
<protein>
    <submittedName>
        <fullName evidence="6">CheY-like chemotaxis protein</fullName>
    </submittedName>
</protein>
<evidence type="ECO:0000256" key="4">
    <source>
        <dbReference type="PROSITE-ProRule" id="PRU00169"/>
    </source>
</evidence>
<reference evidence="6 7" key="1">
    <citation type="submission" date="2020-08" db="EMBL/GenBank/DDBJ databases">
        <title>Genomic Encyclopedia of Type Strains, Phase IV (KMG-IV): sequencing the most valuable type-strain genomes for metagenomic binning, comparative biology and taxonomic classification.</title>
        <authorList>
            <person name="Goeker M."/>
        </authorList>
    </citation>
    <scope>NUCLEOTIDE SEQUENCE [LARGE SCALE GENOMIC DNA]</scope>
    <source>
        <strain evidence="6 7">DSM 2163</strain>
    </source>
</reference>
<dbReference type="InterPro" id="IPR001789">
    <property type="entry name" value="Sig_transdc_resp-reg_receiver"/>
</dbReference>
<organism evidence="6 7">
    <name type="scientific">Methylorubrum rhodinum</name>
    <dbReference type="NCBI Taxonomy" id="29428"/>
    <lineage>
        <taxon>Bacteria</taxon>
        <taxon>Pseudomonadati</taxon>
        <taxon>Pseudomonadota</taxon>
        <taxon>Alphaproteobacteria</taxon>
        <taxon>Hyphomicrobiales</taxon>
        <taxon>Methylobacteriaceae</taxon>
        <taxon>Methylorubrum</taxon>
    </lineage>
</organism>
<evidence type="ECO:0000256" key="3">
    <source>
        <dbReference type="ARBA" id="ARBA00023163"/>
    </source>
</evidence>
<feature type="modified residue" description="4-aspartylphosphate" evidence="4">
    <location>
        <position position="58"/>
    </location>
</feature>
<dbReference type="AlphaFoldDB" id="A0A840ZJ61"/>
<gene>
    <name evidence="6" type="ORF">HNR00_002051</name>
</gene>
<evidence type="ECO:0000256" key="2">
    <source>
        <dbReference type="ARBA" id="ARBA00023015"/>
    </source>
</evidence>
<dbReference type="InterPro" id="IPR050595">
    <property type="entry name" value="Bact_response_regulator"/>
</dbReference>
<dbReference type="Proteomes" id="UP000583454">
    <property type="component" value="Unassembled WGS sequence"/>
</dbReference>
<proteinExistence type="predicted"/>
<dbReference type="Pfam" id="PF00072">
    <property type="entry name" value="Response_reg"/>
    <property type="match status" value="1"/>
</dbReference>
<dbReference type="InterPro" id="IPR011006">
    <property type="entry name" value="CheY-like_superfamily"/>
</dbReference>
<evidence type="ECO:0000313" key="6">
    <source>
        <dbReference type="EMBL" id="MBB5757340.1"/>
    </source>
</evidence>
<dbReference type="EMBL" id="JACHOP010000006">
    <property type="protein sequence ID" value="MBB5757340.1"/>
    <property type="molecule type" value="Genomic_DNA"/>
</dbReference>
<dbReference type="PROSITE" id="PS50110">
    <property type="entry name" value="RESPONSE_REGULATORY"/>
    <property type="match status" value="1"/>
</dbReference>
<accession>A0A840ZJ61</accession>
<keyword evidence="3" id="KW-0804">Transcription</keyword>
<evidence type="ECO:0000259" key="5">
    <source>
        <dbReference type="PROSITE" id="PS50110"/>
    </source>
</evidence>
<sequence length="127" mass="13611">MPFTPNAVALVAEDEPLVRMETADILADAGFEVLEASTAPAALACLEEGRAITLLFTDVLMPGAFDGLALAYKVRRRWTHLPIVIVSGNVALTAAQMPDNARFLPKPYYARALARLIHDMGVCGNSA</sequence>
<feature type="domain" description="Response regulatory" evidence="5">
    <location>
        <begin position="8"/>
        <end position="121"/>
    </location>
</feature>
<keyword evidence="7" id="KW-1185">Reference proteome</keyword>
<name>A0A840ZJ61_9HYPH</name>
<keyword evidence="2" id="KW-0805">Transcription regulation</keyword>
<dbReference type="SMART" id="SM00448">
    <property type="entry name" value="REC"/>
    <property type="match status" value="1"/>
</dbReference>
<dbReference type="Gene3D" id="3.40.50.2300">
    <property type="match status" value="1"/>
</dbReference>
<dbReference type="RefSeq" id="WP_183568780.1">
    <property type="nucleotide sequence ID" value="NZ_JACHOP010000006.1"/>
</dbReference>
<evidence type="ECO:0000313" key="7">
    <source>
        <dbReference type="Proteomes" id="UP000583454"/>
    </source>
</evidence>